<evidence type="ECO:0000256" key="1">
    <source>
        <dbReference type="ARBA" id="ARBA00004323"/>
    </source>
</evidence>
<keyword evidence="8" id="KW-0333">Golgi apparatus</keyword>
<reference evidence="12" key="1">
    <citation type="journal article" date="2020" name="Nat. Ecol. Evol.">
        <title>Deeply conserved synteny resolves early events in vertebrate evolution.</title>
        <authorList>
            <person name="Simakov O."/>
            <person name="Marletaz F."/>
            <person name="Yue J.X."/>
            <person name="O'Connell B."/>
            <person name="Jenkins J."/>
            <person name="Brandt A."/>
            <person name="Calef R."/>
            <person name="Tung C.H."/>
            <person name="Huang T.K."/>
            <person name="Schmutz J."/>
            <person name="Satoh N."/>
            <person name="Yu J.K."/>
            <person name="Putnam N.H."/>
            <person name="Green R.E."/>
            <person name="Rokhsar D.S."/>
        </authorList>
    </citation>
    <scope>NUCLEOTIDE SEQUENCE [LARGE SCALE GENOMIC DNA]</scope>
    <source>
        <strain evidence="12">S238N-H82</strain>
    </source>
</reference>
<evidence type="ECO:0000256" key="11">
    <source>
        <dbReference type="SAM" id="MobiDB-lite"/>
    </source>
</evidence>
<dbReference type="Proteomes" id="UP000001554">
    <property type="component" value="Chromosome 14"/>
</dbReference>
<name>A0A9J7M8R8_BRAFL</name>
<dbReference type="GO" id="GO:0009311">
    <property type="term" value="P:oligosaccharide metabolic process"/>
    <property type="evidence" value="ECO:0000318"/>
    <property type="project" value="GO_Central"/>
</dbReference>
<evidence type="ECO:0000256" key="2">
    <source>
        <dbReference type="ARBA" id="ARBA00006003"/>
    </source>
</evidence>
<comment type="subcellular location">
    <subcellularLocation>
        <location evidence="1">Golgi apparatus membrane</location>
        <topology evidence="1">Single-pass type II membrane protein</topology>
    </subcellularLocation>
</comment>
<evidence type="ECO:0000256" key="6">
    <source>
        <dbReference type="ARBA" id="ARBA00022968"/>
    </source>
</evidence>
<comment type="similarity">
    <text evidence="2">Belongs to the glycosyltransferase 29 family.</text>
</comment>
<evidence type="ECO:0000256" key="9">
    <source>
        <dbReference type="ARBA" id="ARBA00023136"/>
    </source>
</evidence>
<sequence>MRKGSRKLQRSGLKRNRMSPHHGASSGLVTLQRIRTAAVSIGPAYFTTVTMDEWGNISEQTVHVCTSHGQKSCIPANGHDSGRIRTCAIVGSGGILTGSLCGTNIDANEYVIRFNLAPTVGFEQDVGNKANLTILNKEILDRVKASLKSKDSEGFASRLKQMKTSIFLYAKGRRTDLFRSLLQLAWASNISITLDYIEAHYLTAKIIMKIFPRYDRDFDSYVTTGLIGVVLATTLCNKITLYGFYPFNTDPLTGRNLSYHYYLNIDGNLGEPNNKVHDYKTEYKLLRALEKRRLLTLVKEPCHRQHVQRNIR</sequence>
<evidence type="ECO:0000256" key="3">
    <source>
        <dbReference type="ARBA" id="ARBA00022676"/>
    </source>
</evidence>
<dbReference type="OrthoDB" id="10383398at2759"/>
<dbReference type="CDD" id="cd23963">
    <property type="entry name" value="GT29_ST8SIA"/>
    <property type="match status" value="1"/>
</dbReference>
<dbReference type="InterPro" id="IPR038578">
    <property type="entry name" value="GT29-like_sf"/>
</dbReference>
<dbReference type="KEGG" id="bfo:118430116"/>
<organism evidence="12 13">
    <name type="scientific">Branchiostoma floridae</name>
    <name type="common">Florida lancelet</name>
    <name type="synonym">Amphioxus</name>
    <dbReference type="NCBI Taxonomy" id="7739"/>
    <lineage>
        <taxon>Eukaryota</taxon>
        <taxon>Metazoa</taxon>
        <taxon>Chordata</taxon>
        <taxon>Cephalochordata</taxon>
        <taxon>Leptocardii</taxon>
        <taxon>Amphioxiformes</taxon>
        <taxon>Branchiostomatidae</taxon>
        <taxon>Branchiostoma</taxon>
    </lineage>
</organism>
<accession>A0A9J7M8R8</accession>
<keyword evidence="12" id="KW-1185">Reference proteome</keyword>
<keyword evidence="6" id="KW-0735">Signal-anchor</keyword>
<proteinExistence type="inferred from homology"/>
<keyword evidence="4" id="KW-0808">Transferase</keyword>
<protein>
    <submittedName>
        <fullName evidence="13">CMP-N-acetylneuraminate-poly-alpha-2, 8-sialyltransferase-like</fullName>
    </submittedName>
</protein>
<dbReference type="PANTHER" id="PTHR11987">
    <property type="entry name" value="ALPHA-2,8-SIALYLTRANSFERASE"/>
    <property type="match status" value="1"/>
</dbReference>
<dbReference type="PANTHER" id="PTHR11987:SF53">
    <property type="entry name" value="ALPHA-2,8-SIALYLTRANSFERASE 8F-LIKE"/>
    <property type="match status" value="1"/>
</dbReference>
<dbReference type="Pfam" id="PF00777">
    <property type="entry name" value="Glyco_transf_29"/>
    <property type="match status" value="1"/>
</dbReference>
<reference evidence="13" key="2">
    <citation type="submission" date="2025-08" db="UniProtKB">
        <authorList>
            <consortium name="RefSeq"/>
        </authorList>
    </citation>
    <scope>IDENTIFICATION</scope>
    <source>
        <strain evidence="13">S238N-H82</strain>
        <tissue evidence="13">Testes</tissue>
    </source>
</reference>
<feature type="region of interest" description="Disordered" evidence="11">
    <location>
        <begin position="1"/>
        <end position="27"/>
    </location>
</feature>
<dbReference type="RefSeq" id="XP_035696718.1">
    <property type="nucleotide sequence ID" value="XM_035840825.1"/>
</dbReference>
<dbReference type="Gene3D" id="3.90.1480.20">
    <property type="entry name" value="Glycosyl transferase family 29"/>
    <property type="match status" value="1"/>
</dbReference>
<keyword evidence="5" id="KW-0812">Transmembrane</keyword>
<evidence type="ECO:0000256" key="10">
    <source>
        <dbReference type="ARBA" id="ARBA00023180"/>
    </source>
</evidence>
<dbReference type="InterPro" id="IPR050943">
    <property type="entry name" value="Glycosyltr_29_Sialyltrsf"/>
</dbReference>
<dbReference type="InterPro" id="IPR001675">
    <property type="entry name" value="Glyco_trans_29"/>
</dbReference>
<dbReference type="OMA" id="KSCIPAN"/>
<evidence type="ECO:0000256" key="7">
    <source>
        <dbReference type="ARBA" id="ARBA00022989"/>
    </source>
</evidence>
<dbReference type="GeneID" id="118430116"/>
<gene>
    <name evidence="13" type="primary">LOC118430116</name>
</gene>
<dbReference type="GO" id="GO:0003828">
    <property type="term" value="F:alpha-N-acetylneuraminate alpha-2,8-sialyltransferase activity"/>
    <property type="evidence" value="ECO:0000318"/>
    <property type="project" value="GO_Central"/>
</dbReference>
<keyword evidence="10" id="KW-0325">Glycoprotein</keyword>
<dbReference type="GO" id="GO:0006491">
    <property type="term" value="P:N-glycan processing"/>
    <property type="evidence" value="ECO:0000318"/>
    <property type="project" value="GO_Central"/>
</dbReference>
<keyword evidence="9" id="KW-0472">Membrane</keyword>
<feature type="compositionally biased region" description="Basic residues" evidence="11">
    <location>
        <begin position="1"/>
        <end position="20"/>
    </location>
</feature>
<dbReference type="GO" id="GO:0000139">
    <property type="term" value="C:Golgi membrane"/>
    <property type="evidence" value="ECO:0007669"/>
    <property type="project" value="UniProtKB-SubCell"/>
</dbReference>
<dbReference type="AlphaFoldDB" id="A0A9J7M8R8"/>
<evidence type="ECO:0000256" key="5">
    <source>
        <dbReference type="ARBA" id="ARBA00022692"/>
    </source>
</evidence>
<evidence type="ECO:0000256" key="4">
    <source>
        <dbReference type="ARBA" id="ARBA00022679"/>
    </source>
</evidence>
<evidence type="ECO:0000313" key="13">
    <source>
        <dbReference type="RefSeq" id="XP_035696718.1"/>
    </source>
</evidence>
<evidence type="ECO:0000313" key="12">
    <source>
        <dbReference type="Proteomes" id="UP000001554"/>
    </source>
</evidence>
<evidence type="ECO:0000256" key="8">
    <source>
        <dbReference type="ARBA" id="ARBA00023034"/>
    </source>
</evidence>
<keyword evidence="7" id="KW-1133">Transmembrane helix</keyword>
<keyword evidence="3" id="KW-0328">Glycosyltransferase</keyword>